<organism evidence="1 2">
    <name type="scientific">Hydnum rufescens UP504</name>
    <dbReference type="NCBI Taxonomy" id="1448309"/>
    <lineage>
        <taxon>Eukaryota</taxon>
        <taxon>Fungi</taxon>
        <taxon>Dikarya</taxon>
        <taxon>Basidiomycota</taxon>
        <taxon>Agaricomycotina</taxon>
        <taxon>Agaricomycetes</taxon>
        <taxon>Cantharellales</taxon>
        <taxon>Hydnaceae</taxon>
        <taxon>Hydnum</taxon>
    </lineage>
</organism>
<sequence length="97" mass="10653">MNCLSSPSDWFAACHLGIASAFFARYLLFVGGGEFHVLFYVPLDSCGCQTPDRHERLRNNIRGHAIPAGFGPRALVPQNSPSIPQDLNNARSRLAHC</sequence>
<proteinExistence type="predicted"/>
<evidence type="ECO:0000313" key="2">
    <source>
        <dbReference type="Proteomes" id="UP000886523"/>
    </source>
</evidence>
<dbReference type="Proteomes" id="UP000886523">
    <property type="component" value="Unassembled WGS sequence"/>
</dbReference>
<reference evidence="1" key="1">
    <citation type="journal article" date="2020" name="Nat. Commun.">
        <title>Large-scale genome sequencing of mycorrhizal fungi provides insights into the early evolution of symbiotic traits.</title>
        <authorList>
            <person name="Miyauchi S."/>
            <person name="Kiss E."/>
            <person name="Kuo A."/>
            <person name="Drula E."/>
            <person name="Kohler A."/>
            <person name="Sanchez-Garcia M."/>
            <person name="Morin E."/>
            <person name="Andreopoulos B."/>
            <person name="Barry K.W."/>
            <person name="Bonito G."/>
            <person name="Buee M."/>
            <person name="Carver A."/>
            <person name="Chen C."/>
            <person name="Cichocki N."/>
            <person name="Clum A."/>
            <person name="Culley D."/>
            <person name="Crous P.W."/>
            <person name="Fauchery L."/>
            <person name="Girlanda M."/>
            <person name="Hayes R.D."/>
            <person name="Keri Z."/>
            <person name="LaButti K."/>
            <person name="Lipzen A."/>
            <person name="Lombard V."/>
            <person name="Magnuson J."/>
            <person name="Maillard F."/>
            <person name="Murat C."/>
            <person name="Nolan M."/>
            <person name="Ohm R.A."/>
            <person name="Pangilinan J."/>
            <person name="Pereira M.F."/>
            <person name="Perotto S."/>
            <person name="Peter M."/>
            <person name="Pfister S."/>
            <person name="Riley R."/>
            <person name="Sitrit Y."/>
            <person name="Stielow J.B."/>
            <person name="Szollosi G."/>
            <person name="Zifcakova L."/>
            <person name="Stursova M."/>
            <person name="Spatafora J.W."/>
            <person name="Tedersoo L."/>
            <person name="Vaario L.M."/>
            <person name="Yamada A."/>
            <person name="Yan M."/>
            <person name="Wang P."/>
            <person name="Xu J."/>
            <person name="Bruns T."/>
            <person name="Baldrian P."/>
            <person name="Vilgalys R."/>
            <person name="Dunand C."/>
            <person name="Henrissat B."/>
            <person name="Grigoriev I.V."/>
            <person name="Hibbett D."/>
            <person name="Nagy L.G."/>
            <person name="Martin F.M."/>
        </authorList>
    </citation>
    <scope>NUCLEOTIDE SEQUENCE</scope>
    <source>
        <strain evidence="1">UP504</strain>
    </source>
</reference>
<gene>
    <name evidence="1" type="ORF">BS47DRAFT_524477</name>
</gene>
<keyword evidence="2" id="KW-1185">Reference proteome</keyword>
<protein>
    <submittedName>
        <fullName evidence="1">Uncharacterized protein</fullName>
    </submittedName>
</protein>
<accession>A0A9P6E0Q1</accession>
<dbReference type="AlphaFoldDB" id="A0A9P6E0Q1"/>
<dbReference type="EMBL" id="MU128932">
    <property type="protein sequence ID" value="KAF9517345.1"/>
    <property type="molecule type" value="Genomic_DNA"/>
</dbReference>
<name>A0A9P6E0Q1_9AGAM</name>
<evidence type="ECO:0000313" key="1">
    <source>
        <dbReference type="EMBL" id="KAF9517345.1"/>
    </source>
</evidence>
<comment type="caution">
    <text evidence="1">The sequence shown here is derived from an EMBL/GenBank/DDBJ whole genome shotgun (WGS) entry which is preliminary data.</text>
</comment>